<name>A0A1V3IET3_9PAST</name>
<evidence type="ECO:0000313" key="2">
    <source>
        <dbReference type="Proteomes" id="UP000189426"/>
    </source>
</evidence>
<sequence>MTMEQINQPDMNWLDMPDMAVNFDVTTSCSCALKNADELLHYFLPYLEEWNRNRYSIHEFAKKHADKGISLWTANEVKKTESGFSAIQVFLEGDVKGYLFFHCQLLPLGTLQ</sequence>
<dbReference type="EMBL" id="MLHG01000044">
    <property type="protein sequence ID" value="OOF39165.1"/>
    <property type="molecule type" value="Genomic_DNA"/>
</dbReference>
<gene>
    <name evidence="1" type="ORF">BKK47_07280</name>
</gene>
<dbReference type="STRING" id="1908257.BKK47_07280"/>
<reference evidence="1 2" key="1">
    <citation type="submission" date="2016-10" db="EMBL/GenBank/DDBJ databases">
        <title>Rodentibacter gen. nov. and new species.</title>
        <authorList>
            <person name="Christensen H."/>
        </authorList>
    </citation>
    <scope>NUCLEOTIDE SEQUENCE [LARGE SCALE GENOMIC DNA]</scope>
    <source>
        <strain evidence="1 2">Ppn418</strain>
    </source>
</reference>
<evidence type="ECO:0000313" key="1">
    <source>
        <dbReference type="EMBL" id="OOF39165.1"/>
    </source>
</evidence>
<evidence type="ECO:0008006" key="3">
    <source>
        <dbReference type="Google" id="ProtNLM"/>
    </source>
</evidence>
<keyword evidence="2" id="KW-1185">Reference proteome</keyword>
<dbReference type="Proteomes" id="UP000189426">
    <property type="component" value="Unassembled WGS sequence"/>
</dbReference>
<proteinExistence type="predicted"/>
<protein>
    <recommendedName>
        <fullName evidence="3">Hemophilus-specific protein</fullName>
    </recommendedName>
</protein>
<dbReference type="AlphaFoldDB" id="A0A1V3IET3"/>
<accession>A0A1V3IET3</accession>
<comment type="caution">
    <text evidence="1">The sequence shown here is derived from an EMBL/GenBank/DDBJ whole genome shotgun (WGS) entry which is preliminary data.</text>
</comment>
<organism evidence="1 2">
    <name type="scientific">Rodentibacter mrazii</name>
    <dbReference type="NCBI Taxonomy" id="1908257"/>
    <lineage>
        <taxon>Bacteria</taxon>
        <taxon>Pseudomonadati</taxon>
        <taxon>Pseudomonadota</taxon>
        <taxon>Gammaproteobacteria</taxon>
        <taxon>Pasteurellales</taxon>
        <taxon>Pasteurellaceae</taxon>
        <taxon>Rodentibacter</taxon>
    </lineage>
</organism>